<dbReference type="InterPro" id="IPR036028">
    <property type="entry name" value="SH3-like_dom_sf"/>
</dbReference>
<evidence type="ECO:0000256" key="2">
    <source>
        <dbReference type="PROSITE-ProRule" id="PRU00192"/>
    </source>
</evidence>
<organism evidence="7 8">
    <name type="scientific">Mucor circinelloides f. circinelloides (strain 1006PhL)</name>
    <name type="common">Mucormycosis agent</name>
    <name type="synonym">Calyptromyces circinelloides</name>
    <dbReference type="NCBI Taxonomy" id="1220926"/>
    <lineage>
        <taxon>Eukaryota</taxon>
        <taxon>Fungi</taxon>
        <taxon>Fungi incertae sedis</taxon>
        <taxon>Mucoromycota</taxon>
        <taxon>Mucoromycotina</taxon>
        <taxon>Mucoromycetes</taxon>
        <taxon>Mucorales</taxon>
        <taxon>Mucorineae</taxon>
        <taxon>Mucoraceae</taxon>
        <taxon>Mucor</taxon>
    </lineage>
</organism>
<dbReference type="PANTHER" id="PTHR45929:SF7">
    <property type="entry name" value="LAS SEVENTEEN-BINDING PROTEIN 1"/>
    <property type="match status" value="1"/>
</dbReference>
<dbReference type="PROSITE" id="PS51021">
    <property type="entry name" value="BAR"/>
    <property type="match status" value="1"/>
</dbReference>
<dbReference type="AlphaFoldDB" id="S2JZR7"/>
<feature type="domain" description="SH3" evidence="5">
    <location>
        <begin position="323"/>
        <end position="382"/>
    </location>
</feature>
<evidence type="ECO:0000256" key="3">
    <source>
        <dbReference type="SAM" id="Coils"/>
    </source>
</evidence>
<dbReference type="Proteomes" id="UP000014254">
    <property type="component" value="Unassembled WGS sequence"/>
</dbReference>
<feature type="compositionally biased region" description="Polar residues" evidence="4">
    <location>
        <begin position="284"/>
        <end position="299"/>
    </location>
</feature>
<protein>
    <recommendedName>
        <fullName evidence="9">BAR-domain-containing protein</fullName>
    </recommendedName>
</protein>
<keyword evidence="3" id="KW-0175">Coiled coil</keyword>
<dbReference type="GO" id="GO:0005737">
    <property type="term" value="C:cytoplasm"/>
    <property type="evidence" value="ECO:0007669"/>
    <property type="project" value="InterPro"/>
</dbReference>
<dbReference type="InterPro" id="IPR004148">
    <property type="entry name" value="BAR_dom"/>
</dbReference>
<dbReference type="Pfam" id="PF03114">
    <property type="entry name" value="BAR"/>
    <property type="match status" value="1"/>
</dbReference>
<evidence type="ECO:0000313" key="7">
    <source>
        <dbReference type="EMBL" id="EPB85345.1"/>
    </source>
</evidence>
<dbReference type="Gene3D" id="2.30.30.40">
    <property type="entry name" value="SH3 Domains"/>
    <property type="match status" value="1"/>
</dbReference>
<evidence type="ECO:0008006" key="9">
    <source>
        <dbReference type="Google" id="ProtNLM"/>
    </source>
</evidence>
<dbReference type="InterPro" id="IPR001452">
    <property type="entry name" value="SH3_domain"/>
</dbReference>
<gene>
    <name evidence="7" type="ORF">HMPREF1544_07888</name>
</gene>
<dbReference type="FunCoup" id="S2JZR7">
    <property type="interactions" value="80"/>
</dbReference>
<proteinExistence type="predicted"/>
<dbReference type="SUPFAM" id="SSF103657">
    <property type="entry name" value="BAR/IMD domain-like"/>
    <property type="match status" value="1"/>
</dbReference>
<evidence type="ECO:0000259" key="6">
    <source>
        <dbReference type="PROSITE" id="PS51021"/>
    </source>
</evidence>
<feature type="domain" description="BAR" evidence="6">
    <location>
        <begin position="13"/>
        <end position="241"/>
    </location>
</feature>
<keyword evidence="1 2" id="KW-0728">SH3 domain</keyword>
<name>S2JZR7_MUCC1</name>
<dbReference type="OrthoDB" id="14167at2759"/>
<dbReference type="eggNOG" id="KOG1118">
    <property type="taxonomic scope" value="Eukaryota"/>
</dbReference>
<dbReference type="PANTHER" id="PTHR45929">
    <property type="entry name" value="JAK PATHWAY SIGNAL TRANSDUCTION ADAPTOR MOLECULE"/>
    <property type="match status" value="1"/>
</dbReference>
<keyword evidence="8" id="KW-1185">Reference proteome</keyword>
<dbReference type="PROSITE" id="PS50002">
    <property type="entry name" value="SH3"/>
    <property type="match status" value="1"/>
</dbReference>
<dbReference type="InParanoid" id="S2JZR7"/>
<feature type="compositionally biased region" description="Low complexity" evidence="4">
    <location>
        <begin position="414"/>
        <end position="424"/>
    </location>
</feature>
<accession>S2JZR7</accession>
<reference evidence="8" key="1">
    <citation type="submission" date="2013-05" db="EMBL/GenBank/DDBJ databases">
        <title>The Genome sequence of Mucor circinelloides f. circinelloides 1006PhL.</title>
        <authorList>
            <consortium name="The Broad Institute Genomics Platform"/>
            <person name="Cuomo C."/>
            <person name="Earl A."/>
            <person name="Findley K."/>
            <person name="Lee S.C."/>
            <person name="Walker B."/>
            <person name="Young S."/>
            <person name="Zeng Q."/>
            <person name="Gargeya S."/>
            <person name="Fitzgerald M."/>
            <person name="Haas B."/>
            <person name="Abouelleil A."/>
            <person name="Allen A.W."/>
            <person name="Alvarado L."/>
            <person name="Arachchi H.M."/>
            <person name="Berlin A.M."/>
            <person name="Chapman S.B."/>
            <person name="Gainer-Dewar J."/>
            <person name="Goldberg J."/>
            <person name="Griggs A."/>
            <person name="Gujja S."/>
            <person name="Hansen M."/>
            <person name="Howarth C."/>
            <person name="Imamovic A."/>
            <person name="Ireland A."/>
            <person name="Larimer J."/>
            <person name="McCowan C."/>
            <person name="Murphy C."/>
            <person name="Pearson M."/>
            <person name="Poon T.W."/>
            <person name="Priest M."/>
            <person name="Roberts A."/>
            <person name="Saif S."/>
            <person name="Shea T."/>
            <person name="Sisk P."/>
            <person name="Sykes S."/>
            <person name="Wortman J."/>
            <person name="Nusbaum C."/>
            <person name="Birren B."/>
        </authorList>
    </citation>
    <scope>NUCLEOTIDE SEQUENCE [LARGE SCALE GENOMIC DNA]</scope>
    <source>
        <strain evidence="8">1006PhL</strain>
    </source>
</reference>
<feature type="region of interest" description="Disordered" evidence="4">
    <location>
        <begin position="414"/>
        <end position="435"/>
    </location>
</feature>
<evidence type="ECO:0000259" key="5">
    <source>
        <dbReference type="PROSITE" id="PS50002"/>
    </source>
</evidence>
<dbReference type="InterPro" id="IPR050670">
    <property type="entry name" value="STAM"/>
</dbReference>
<feature type="region of interest" description="Disordered" evidence="4">
    <location>
        <begin position="259"/>
        <end position="323"/>
    </location>
</feature>
<evidence type="ECO:0000256" key="1">
    <source>
        <dbReference type="ARBA" id="ARBA00022443"/>
    </source>
</evidence>
<sequence length="597" mass="66772">MIKNLGKFKQWTGEKFGGAKVTLQTDDFQRLEHETEHRREGYDKVMEAVDGVESYLLKRKTSPEDGKAKQMPFEALGSCLYHYGTVFPEDSALGIALINLGQTETRLAALQEALANDIRMGYMTTLENGLQEYKEYDSLRKKLASRRLDYDSKLNRLNKAKKEKPELEQEMQAARIKYEDTEHDLIQKMAYIQEFEASDNNEHRDALLDMVEAQAAYHSQAKELLESLKKNWGEGSNSDPSDILGRVIVRKSSQDSYHSISADNISSHQRKQPPSLKMSRDSSVDTFASSAMSNHNNSDTVDRPLPNRVLPPPSSSNPVSKEQHAKYRRALFDFTGQNQDEISFRTGDVIAVIDEIDVGWWLGEIHQKRGIFPVNYTEEYDPQKQPLPPLPVRQEAPPVAFENEKSSLEQLQLPQEQQKSLPELNTTSTHPLTNPRVVDATYSSAILDDQEAIPNNASVTSLTSIRRPPPPPVTTSSPAVTTLRSGSLSRKRSTAIRAPPPPPSLRTANHTIEPSASSTTASPVIVESPHRFPEGPSAIGSTAPLPPPAVTPSPSQSLHESDPAVLNEPCNECECREFIENVFKKGYCNNCFHKHYE</sequence>
<dbReference type="STRING" id="1220926.S2JZR7"/>
<dbReference type="InterPro" id="IPR027267">
    <property type="entry name" value="AH/BAR_dom_sf"/>
</dbReference>
<feature type="coiled-coil region" evidence="3">
    <location>
        <begin position="150"/>
        <end position="184"/>
    </location>
</feature>
<evidence type="ECO:0000313" key="8">
    <source>
        <dbReference type="Proteomes" id="UP000014254"/>
    </source>
</evidence>
<dbReference type="SMART" id="SM00326">
    <property type="entry name" value="SH3"/>
    <property type="match status" value="1"/>
</dbReference>
<dbReference type="PRINTS" id="PR00452">
    <property type="entry name" value="SH3DOMAIN"/>
</dbReference>
<dbReference type="EMBL" id="KE124014">
    <property type="protein sequence ID" value="EPB85345.1"/>
    <property type="molecule type" value="Genomic_DNA"/>
</dbReference>
<dbReference type="Gene3D" id="1.20.1270.60">
    <property type="entry name" value="Arfaptin homology (AH) domain/BAR domain"/>
    <property type="match status" value="1"/>
</dbReference>
<feature type="compositionally biased region" description="Polar residues" evidence="4">
    <location>
        <begin position="506"/>
        <end position="522"/>
    </location>
</feature>
<dbReference type="Pfam" id="PF00018">
    <property type="entry name" value="SH3_1"/>
    <property type="match status" value="1"/>
</dbReference>
<dbReference type="FunFam" id="2.30.30.40:FF:000072">
    <property type="entry name" value="Unconventional Myosin IB"/>
    <property type="match status" value="1"/>
</dbReference>
<dbReference type="SUPFAM" id="SSF50044">
    <property type="entry name" value="SH3-domain"/>
    <property type="match status" value="1"/>
</dbReference>
<dbReference type="OMA" id="FKPKGMC"/>
<feature type="region of interest" description="Disordered" evidence="4">
    <location>
        <begin position="460"/>
        <end position="563"/>
    </location>
</feature>
<dbReference type="SMART" id="SM00721">
    <property type="entry name" value="BAR"/>
    <property type="match status" value="1"/>
</dbReference>
<feature type="compositionally biased region" description="Low complexity" evidence="4">
    <location>
        <begin position="474"/>
        <end position="483"/>
    </location>
</feature>
<evidence type="ECO:0000256" key="4">
    <source>
        <dbReference type="SAM" id="MobiDB-lite"/>
    </source>
</evidence>
<dbReference type="VEuPathDB" id="FungiDB:HMPREF1544_07888"/>